<sequence>MATPATWTSQGMMEHLNGLITFLEDRIDVDDVSNSAVEQEQAAPAQAFKLAKLFGAGAANERLHAGGTRGEWRGTRRGTGTSDAGECCSKVHGTSTVHGDTVSYTRAVNVGKSVAGDIGASECRPSLTKGTIADTGTADRTRAGAASTASGCAFALEATAESGDLVTLEDFEDCIPAIMEKYIIFLQGCVVLWHAHVRKRPDVKLDTLLGPAEGELVGDGGAPVQTTVWSREKRQRGGIGAER</sequence>
<reference evidence="1 2" key="1">
    <citation type="journal article" date="2015" name="Genome Biol. Evol.">
        <title>Comparative Genomics of a Bacterivorous Green Alga Reveals Evolutionary Causalities and Consequences of Phago-Mixotrophic Mode of Nutrition.</title>
        <authorList>
            <person name="Burns J.A."/>
            <person name="Paasch A."/>
            <person name="Narechania A."/>
            <person name="Kim E."/>
        </authorList>
    </citation>
    <scope>NUCLEOTIDE SEQUENCE [LARGE SCALE GENOMIC DNA]</scope>
    <source>
        <strain evidence="1 2">PLY_AMNH</strain>
    </source>
</reference>
<evidence type="ECO:0000313" key="1">
    <source>
        <dbReference type="EMBL" id="KAK3280791.1"/>
    </source>
</evidence>
<keyword evidence="2" id="KW-1185">Reference proteome</keyword>
<gene>
    <name evidence="1" type="ORF">CYMTET_11382</name>
</gene>
<organism evidence="1 2">
    <name type="scientific">Cymbomonas tetramitiformis</name>
    <dbReference type="NCBI Taxonomy" id="36881"/>
    <lineage>
        <taxon>Eukaryota</taxon>
        <taxon>Viridiplantae</taxon>
        <taxon>Chlorophyta</taxon>
        <taxon>Pyramimonadophyceae</taxon>
        <taxon>Pyramimonadales</taxon>
        <taxon>Pyramimonadaceae</taxon>
        <taxon>Cymbomonas</taxon>
    </lineage>
</organism>
<proteinExistence type="predicted"/>
<dbReference type="AlphaFoldDB" id="A0AAE0GNT8"/>
<dbReference type="Proteomes" id="UP001190700">
    <property type="component" value="Unassembled WGS sequence"/>
</dbReference>
<name>A0AAE0GNT8_9CHLO</name>
<protein>
    <submittedName>
        <fullName evidence="1">Uncharacterized protein</fullName>
    </submittedName>
</protein>
<dbReference type="EMBL" id="LGRX02004255">
    <property type="protein sequence ID" value="KAK3280791.1"/>
    <property type="molecule type" value="Genomic_DNA"/>
</dbReference>
<comment type="caution">
    <text evidence="1">The sequence shown here is derived from an EMBL/GenBank/DDBJ whole genome shotgun (WGS) entry which is preliminary data.</text>
</comment>
<accession>A0AAE0GNT8</accession>
<evidence type="ECO:0000313" key="2">
    <source>
        <dbReference type="Proteomes" id="UP001190700"/>
    </source>
</evidence>